<name>A0A1B9NGM2_9MICO</name>
<dbReference type="PANTHER" id="PTHR33507">
    <property type="entry name" value="INNER MEMBRANE PROTEIN YBBJ"/>
    <property type="match status" value="1"/>
</dbReference>
<keyword evidence="4 5" id="KW-0472">Membrane</keyword>
<feature type="transmembrane region" description="Helical" evidence="5">
    <location>
        <begin position="50"/>
        <end position="68"/>
    </location>
</feature>
<sequence length="155" mass="16341">MDIAEYAWIGWLAVIAIVLVIEMLSGEFTFLMISIGAAAGLIASLVGAEIWLQIIIAAVAAVALLLFLRPPLLRRLRKPHDPMKFNVDALLGMPGTVQQPVTPIAGVVKLADGQTWSARTAMASEIPAGAVVYVQSVKGALVYVGDRPPAIAPTA</sequence>
<evidence type="ECO:0000256" key="3">
    <source>
        <dbReference type="ARBA" id="ARBA00022989"/>
    </source>
</evidence>
<evidence type="ECO:0000256" key="5">
    <source>
        <dbReference type="SAM" id="Phobius"/>
    </source>
</evidence>
<feature type="transmembrane region" description="Helical" evidence="5">
    <location>
        <begin position="6"/>
        <end position="21"/>
    </location>
</feature>
<dbReference type="InterPro" id="IPR012340">
    <property type="entry name" value="NA-bd_OB-fold"/>
</dbReference>
<organism evidence="7 8">
    <name type="scientific">Microbacterium sediminis</name>
    <dbReference type="NCBI Taxonomy" id="904291"/>
    <lineage>
        <taxon>Bacteria</taxon>
        <taxon>Bacillati</taxon>
        <taxon>Actinomycetota</taxon>
        <taxon>Actinomycetes</taxon>
        <taxon>Micrococcales</taxon>
        <taxon>Microbacteriaceae</taxon>
        <taxon>Microbacterium</taxon>
    </lineage>
</organism>
<evidence type="ECO:0000256" key="1">
    <source>
        <dbReference type="ARBA" id="ARBA00004141"/>
    </source>
</evidence>
<evidence type="ECO:0000256" key="4">
    <source>
        <dbReference type="ARBA" id="ARBA00023136"/>
    </source>
</evidence>
<dbReference type="AlphaFoldDB" id="A0A1B9NGM2"/>
<dbReference type="Proteomes" id="UP000093355">
    <property type="component" value="Unassembled WGS sequence"/>
</dbReference>
<comment type="subcellular location">
    <subcellularLocation>
        <location evidence="1">Membrane</location>
        <topology evidence="1">Multi-pass membrane protein</topology>
    </subcellularLocation>
</comment>
<keyword evidence="3 5" id="KW-1133">Transmembrane helix</keyword>
<evidence type="ECO:0000256" key="2">
    <source>
        <dbReference type="ARBA" id="ARBA00022692"/>
    </source>
</evidence>
<dbReference type="Pfam" id="PF01957">
    <property type="entry name" value="NfeD"/>
    <property type="match status" value="1"/>
</dbReference>
<keyword evidence="2 5" id="KW-0812">Transmembrane</keyword>
<comment type="caution">
    <text evidence="7">The sequence shown here is derived from an EMBL/GenBank/DDBJ whole genome shotgun (WGS) entry which is preliminary data.</text>
</comment>
<protein>
    <recommendedName>
        <fullName evidence="6">NfeD-like C-terminal domain-containing protein</fullName>
    </recommendedName>
</protein>
<keyword evidence="8" id="KW-1185">Reference proteome</keyword>
<dbReference type="Gene3D" id="2.40.50.140">
    <property type="entry name" value="Nucleic acid-binding proteins"/>
    <property type="match status" value="1"/>
</dbReference>
<dbReference type="PANTHER" id="PTHR33507:SF3">
    <property type="entry name" value="INNER MEMBRANE PROTEIN YBBJ"/>
    <property type="match status" value="1"/>
</dbReference>
<dbReference type="RefSeq" id="WP_067023317.1">
    <property type="nucleotide sequence ID" value="NZ_CP038256.1"/>
</dbReference>
<evidence type="ECO:0000313" key="8">
    <source>
        <dbReference type="Proteomes" id="UP000093355"/>
    </source>
</evidence>
<accession>A0A1B9NGM2</accession>
<reference evidence="7 8" key="1">
    <citation type="submission" date="2016-05" db="EMBL/GenBank/DDBJ databases">
        <authorList>
            <person name="Lavstsen T."/>
            <person name="Jespersen J.S."/>
        </authorList>
    </citation>
    <scope>NUCLEOTIDE SEQUENCE [LARGE SCALE GENOMIC DNA]</scope>
    <source>
        <strain evidence="7 8">YLB-01</strain>
    </source>
</reference>
<dbReference type="GO" id="GO:0005886">
    <property type="term" value="C:plasma membrane"/>
    <property type="evidence" value="ECO:0007669"/>
    <property type="project" value="TreeGrafter"/>
</dbReference>
<gene>
    <name evidence="7" type="ORF">A7J15_01535</name>
</gene>
<dbReference type="EMBL" id="LXMD01000012">
    <property type="protein sequence ID" value="OCG75757.1"/>
    <property type="molecule type" value="Genomic_DNA"/>
</dbReference>
<dbReference type="InterPro" id="IPR002810">
    <property type="entry name" value="NfeD-like_C"/>
</dbReference>
<evidence type="ECO:0000259" key="6">
    <source>
        <dbReference type="Pfam" id="PF01957"/>
    </source>
</evidence>
<proteinExistence type="predicted"/>
<dbReference type="STRING" id="904291.A7J15_01535"/>
<feature type="domain" description="NfeD-like C-terminal" evidence="6">
    <location>
        <begin position="87"/>
        <end position="144"/>
    </location>
</feature>
<evidence type="ECO:0000313" key="7">
    <source>
        <dbReference type="EMBL" id="OCG75757.1"/>
    </source>
</evidence>
<dbReference type="InterPro" id="IPR052165">
    <property type="entry name" value="Membrane_assoc_protease"/>
</dbReference>